<evidence type="ECO:0000256" key="2">
    <source>
        <dbReference type="ARBA" id="ARBA00022525"/>
    </source>
</evidence>
<feature type="compositionally biased region" description="Basic and acidic residues" evidence="5">
    <location>
        <begin position="854"/>
        <end position="871"/>
    </location>
</feature>
<dbReference type="NCBIfam" id="NF038134">
    <property type="entry name" value="choice_anch_M"/>
    <property type="match status" value="2"/>
</dbReference>
<evidence type="ECO:0000256" key="1">
    <source>
        <dbReference type="ARBA" id="ARBA00022512"/>
    </source>
</evidence>
<evidence type="ECO:0000256" key="7">
    <source>
        <dbReference type="SAM" id="SignalP"/>
    </source>
</evidence>
<name>A0A2N6VKW0_9MICO</name>
<feature type="signal peptide" evidence="7">
    <location>
        <begin position="1"/>
        <end position="28"/>
    </location>
</feature>
<dbReference type="NCBIfam" id="TIGR03769">
    <property type="entry name" value="P_ac_wall_RPT"/>
    <property type="match status" value="2"/>
</dbReference>
<gene>
    <name evidence="9" type="ORF">CJ199_10130</name>
</gene>
<feature type="region of interest" description="Disordered" evidence="5">
    <location>
        <begin position="719"/>
        <end position="917"/>
    </location>
</feature>
<feature type="compositionally biased region" description="Polar residues" evidence="5">
    <location>
        <begin position="464"/>
        <end position="495"/>
    </location>
</feature>
<keyword evidence="6" id="KW-0812">Transmembrane</keyword>
<dbReference type="Proteomes" id="UP000235598">
    <property type="component" value="Unassembled WGS sequence"/>
</dbReference>
<sequence>MRALRAACASLAAVAITAFSFATAPAFAGPDDDRSVETKAHIDAPKVFWNKATNTFDINSQSNGKTAPLDKTSNWVGRGYNDDGSQNYIFPVTDDHRLGFLGKNGQLLYMAPQVPGPGNSPIWSGFGADTGVPIEKFRDKNFALELVGFNGPGEMNMFNYSTFGNLPVTRLFSSHDKVSRTVWLDPGTHTHNITTFTKPGRYEVTFDASARTTAGAFTASKPTTLVWRVGGTNPADEKLGDVKTAYDKAAGVTGPSSPSFTIAPHAGSEKDGDKNLTDLTFNAGNDAAEGAVVFYIDGYHLAEVPVTGGKATWSEMIGSNTSAFQAVFVPTKGAARWISAPLTTSTGQKAVTTQAAGQFPMETPNAPAGDFSQGEVQVSSRDVSVNAHTQGDGNLVTIDTKPADDSLIYNVTGGFYEKGFDEPTCSVDVVSGPGRRSLQVDREYCKGDQYTLRLTLEPQPRATIGNTETIDLGQVNGTGKPVQTQFSDGGATTTPDPGEGNETPKPDDGNDGSDGSLLNTPVTINNGHVDFRAMDVNGELSVALGDDSRQHATESVTRTIDSTTLEVTKLAKVKREGDVLANPSYDVLGPKGTELYILPQAQQPGRVWPGFSSETLDRAKYPEGATMTLTPVSAPKGGKWFAYTETLGAIQTMYASSDKASDIPLPPGTHMHTAWAFTKPGTYTIDVTARAKQATGGARSAGGDATAKTQRLTFVVDHKSAGEDGDGSTPPSEEPGEKPSEAPSAQPSEEPGEQPGETPGEQPSQEPSEQPSQEPAPAPSDEPTQEPAPKPTERPGEQPSQEPGEEPTQAPSEEPGEEQPGEEPGEEPTQAPSEEQPGEEPGKDPSQEPNDPAKPGESDTDDTGKPDDKQTEAPADVNEGGSDSGADNTSGGSSDSGSNGSNGTASNDGGFLPRTGASVLPIGLTAGLLVVTGAALIAAVRRRNS</sequence>
<feature type="compositionally biased region" description="Low complexity" evidence="5">
    <location>
        <begin position="741"/>
        <end position="773"/>
    </location>
</feature>
<feature type="compositionally biased region" description="Pro residues" evidence="5">
    <location>
        <begin position="774"/>
        <end position="790"/>
    </location>
</feature>
<comment type="caution">
    <text evidence="9">The sequence shown here is derived from an EMBL/GenBank/DDBJ whole genome shotgun (WGS) entry which is preliminary data.</text>
</comment>
<evidence type="ECO:0000256" key="5">
    <source>
        <dbReference type="SAM" id="MobiDB-lite"/>
    </source>
</evidence>
<dbReference type="EMBL" id="PNHK01000004">
    <property type="protein sequence ID" value="PMD04717.1"/>
    <property type="molecule type" value="Genomic_DNA"/>
</dbReference>
<proteinExistence type="predicted"/>
<evidence type="ECO:0000256" key="4">
    <source>
        <dbReference type="ARBA" id="ARBA00023088"/>
    </source>
</evidence>
<evidence type="ECO:0000256" key="6">
    <source>
        <dbReference type="SAM" id="Phobius"/>
    </source>
</evidence>
<dbReference type="OrthoDB" id="4422177at2"/>
<dbReference type="AlphaFoldDB" id="A0A2N6VKW0"/>
<keyword evidence="6" id="KW-0472">Membrane</keyword>
<evidence type="ECO:0000313" key="10">
    <source>
        <dbReference type="Proteomes" id="UP000235598"/>
    </source>
</evidence>
<feature type="region of interest" description="Disordered" evidence="5">
    <location>
        <begin position="464"/>
        <end position="523"/>
    </location>
</feature>
<evidence type="ECO:0000313" key="9">
    <source>
        <dbReference type="EMBL" id="PMD04717.1"/>
    </source>
</evidence>
<dbReference type="InterPro" id="IPR022435">
    <property type="entry name" value="Surface-anchored_actinobac"/>
</dbReference>
<keyword evidence="2" id="KW-0964">Secreted</keyword>
<feature type="compositionally biased region" description="Low complexity" evidence="5">
    <location>
        <begin position="880"/>
        <end position="910"/>
    </location>
</feature>
<keyword evidence="1" id="KW-0134">Cell wall</keyword>
<dbReference type="PROSITE" id="PS50847">
    <property type="entry name" value="GRAM_POS_ANCHORING"/>
    <property type="match status" value="1"/>
</dbReference>
<protein>
    <recommendedName>
        <fullName evidence="8">Gram-positive cocci surface proteins LPxTG domain-containing protein</fullName>
    </recommendedName>
</protein>
<keyword evidence="4" id="KW-0572">Peptidoglycan-anchor</keyword>
<feature type="domain" description="Gram-positive cocci surface proteins LPxTG" evidence="8">
    <location>
        <begin position="912"/>
        <end position="945"/>
    </location>
</feature>
<feature type="compositionally biased region" description="Acidic residues" evidence="5">
    <location>
        <begin position="814"/>
        <end position="826"/>
    </location>
</feature>
<dbReference type="InterPro" id="IPR019931">
    <property type="entry name" value="LPXTG_anchor"/>
</dbReference>
<evidence type="ECO:0000256" key="3">
    <source>
        <dbReference type="ARBA" id="ARBA00022729"/>
    </source>
</evidence>
<feature type="transmembrane region" description="Helical" evidence="6">
    <location>
        <begin position="919"/>
        <end position="940"/>
    </location>
</feature>
<organism evidence="9 10">
    <name type="scientific">Brevibacterium paucivorans</name>
    <dbReference type="NCBI Taxonomy" id="170994"/>
    <lineage>
        <taxon>Bacteria</taxon>
        <taxon>Bacillati</taxon>
        <taxon>Actinomycetota</taxon>
        <taxon>Actinomycetes</taxon>
        <taxon>Micrococcales</taxon>
        <taxon>Brevibacteriaceae</taxon>
        <taxon>Brevibacterium</taxon>
    </lineage>
</organism>
<keyword evidence="3 7" id="KW-0732">Signal</keyword>
<evidence type="ECO:0000259" key="8">
    <source>
        <dbReference type="PROSITE" id="PS50847"/>
    </source>
</evidence>
<accession>A0A2N6VKW0</accession>
<keyword evidence="6" id="KW-1133">Transmembrane helix</keyword>
<feature type="chain" id="PRO_5014749968" description="Gram-positive cocci surface proteins LPxTG domain-containing protein" evidence="7">
    <location>
        <begin position="29"/>
        <end position="945"/>
    </location>
</feature>
<reference evidence="9 10" key="1">
    <citation type="submission" date="2017-09" db="EMBL/GenBank/DDBJ databases">
        <title>Bacterial strain isolated from the female urinary microbiota.</title>
        <authorList>
            <person name="Thomas-White K."/>
            <person name="Kumar N."/>
            <person name="Forster S."/>
            <person name="Putonti C."/>
            <person name="Lawley T."/>
            <person name="Wolfe A.J."/>
        </authorList>
    </citation>
    <scope>NUCLEOTIDE SEQUENCE [LARGE SCALE GENOMIC DNA]</scope>
    <source>
        <strain evidence="9 10">UMB1301</strain>
    </source>
</reference>
<dbReference type="RefSeq" id="WP_102239361.1">
    <property type="nucleotide sequence ID" value="NZ_BAAAIM010000004.1"/>
</dbReference>